<feature type="transmembrane region" description="Helical" evidence="1">
    <location>
        <begin position="12"/>
        <end position="32"/>
    </location>
</feature>
<dbReference type="RefSeq" id="WP_269605296.1">
    <property type="nucleotide sequence ID" value="NZ_JAPWIJ010000005.1"/>
</dbReference>
<dbReference type="EMBL" id="JAPWIJ010000005">
    <property type="protein sequence ID" value="MCZ4519729.1"/>
    <property type="molecule type" value="Genomic_DNA"/>
</dbReference>
<gene>
    <name evidence="2" type="ORF">O4220_14510</name>
</gene>
<dbReference type="Pfam" id="PF10801">
    <property type="entry name" value="DUF2537"/>
    <property type="match status" value="1"/>
</dbReference>
<sequence length="89" mass="9279">MTDRDPGVRWTGLPIALISATLVAVALTAFGLELARIQPLLAIGLNIIVVAGAAPTVLRWLAIPIWRWAVYGASAGALLSFVALAALAF</sequence>
<keyword evidence="1" id="KW-1133">Transmembrane helix</keyword>
<evidence type="ECO:0000313" key="2">
    <source>
        <dbReference type="EMBL" id="MCZ4519729.1"/>
    </source>
</evidence>
<accession>A0ABT4MFH0</accession>
<keyword evidence="3" id="KW-1185">Reference proteome</keyword>
<protein>
    <submittedName>
        <fullName evidence="2">DUF2537 domain-containing protein</fullName>
    </submittedName>
</protein>
<keyword evidence="1" id="KW-0812">Transmembrane</keyword>
<organism evidence="2 3">
    <name type="scientific">Rhodococcus ruber</name>
    <dbReference type="NCBI Taxonomy" id="1830"/>
    <lineage>
        <taxon>Bacteria</taxon>
        <taxon>Bacillati</taxon>
        <taxon>Actinomycetota</taxon>
        <taxon>Actinomycetes</taxon>
        <taxon>Mycobacteriales</taxon>
        <taxon>Nocardiaceae</taxon>
        <taxon>Rhodococcus</taxon>
    </lineage>
</organism>
<dbReference type="InterPro" id="IPR024244">
    <property type="entry name" value="DUF2537"/>
</dbReference>
<name>A0ABT4MFH0_9NOCA</name>
<proteinExistence type="predicted"/>
<feature type="transmembrane region" description="Helical" evidence="1">
    <location>
        <begin position="68"/>
        <end position="88"/>
    </location>
</feature>
<evidence type="ECO:0000256" key="1">
    <source>
        <dbReference type="SAM" id="Phobius"/>
    </source>
</evidence>
<reference evidence="2" key="1">
    <citation type="submission" date="2022-12" db="EMBL/GenBank/DDBJ databases">
        <authorList>
            <person name="Krivoruchko A.V."/>
            <person name="Elkin A."/>
        </authorList>
    </citation>
    <scope>NUCLEOTIDE SEQUENCE</scope>
    <source>
        <strain evidence="2">IEGM 1391</strain>
    </source>
</reference>
<dbReference type="Proteomes" id="UP001081071">
    <property type="component" value="Unassembled WGS sequence"/>
</dbReference>
<feature type="transmembrane region" description="Helical" evidence="1">
    <location>
        <begin position="39"/>
        <end position="62"/>
    </location>
</feature>
<comment type="caution">
    <text evidence="2">The sequence shown here is derived from an EMBL/GenBank/DDBJ whole genome shotgun (WGS) entry which is preliminary data.</text>
</comment>
<evidence type="ECO:0000313" key="3">
    <source>
        <dbReference type="Proteomes" id="UP001081071"/>
    </source>
</evidence>
<keyword evidence="1" id="KW-0472">Membrane</keyword>